<reference evidence="10" key="1">
    <citation type="journal article" date="2018" name="Nat. Microbiol.">
        <title>Leveraging single-cell genomics to expand the fungal tree of life.</title>
        <authorList>
            <person name="Ahrendt S.R."/>
            <person name="Quandt C.A."/>
            <person name="Ciobanu D."/>
            <person name="Clum A."/>
            <person name="Salamov A."/>
            <person name="Andreopoulos B."/>
            <person name="Cheng J.F."/>
            <person name="Woyke T."/>
            <person name="Pelin A."/>
            <person name="Henrissat B."/>
            <person name="Reynolds N.K."/>
            <person name="Benny G.L."/>
            <person name="Smith M.E."/>
            <person name="James T.Y."/>
            <person name="Grigoriev I.V."/>
        </authorList>
    </citation>
    <scope>NUCLEOTIDE SEQUENCE [LARGE SCALE GENOMIC DNA]</scope>
</reference>
<dbReference type="Pfam" id="PF18051">
    <property type="entry name" value="RPN1_C"/>
    <property type="match status" value="1"/>
</dbReference>
<feature type="region of interest" description="Disordered" evidence="6">
    <location>
        <begin position="1"/>
        <end position="59"/>
    </location>
</feature>
<dbReference type="FunFam" id="1.25.10.10:FF:000026">
    <property type="entry name" value="26S proteasome non-ATPase regulatory subunit 2"/>
    <property type="match status" value="1"/>
</dbReference>
<dbReference type="GO" id="GO:0008540">
    <property type="term" value="C:proteasome regulatory particle, base subcomplex"/>
    <property type="evidence" value="ECO:0007669"/>
    <property type="project" value="UniProtKB-UniRule"/>
</dbReference>
<dbReference type="InterPro" id="IPR016643">
    <property type="entry name" value="26S_Psome_Rpn1"/>
</dbReference>
<comment type="function">
    <text evidence="4 5">Acts as a regulatory subunit of the 26 proteasome which is involved in the ATP-dependent degradation of ubiquitinated proteins.</text>
</comment>
<evidence type="ECO:0000256" key="3">
    <source>
        <dbReference type="ARBA" id="ARBA00022942"/>
    </source>
</evidence>
<evidence type="ECO:0000313" key="9">
    <source>
        <dbReference type="EMBL" id="RKP15298.1"/>
    </source>
</evidence>
<dbReference type="OrthoDB" id="10252509at2759"/>
<dbReference type="SUPFAM" id="SSF48371">
    <property type="entry name" value="ARM repeat"/>
    <property type="match status" value="1"/>
</dbReference>
<dbReference type="Pfam" id="PF01851">
    <property type="entry name" value="PC_rep"/>
    <property type="match status" value="2"/>
</dbReference>
<evidence type="ECO:0000256" key="1">
    <source>
        <dbReference type="ARBA" id="ARBA00005460"/>
    </source>
</evidence>
<feature type="compositionally biased region" description="Basic and acidic residues" evidence="6">
    <location>
        <begin position="1"/>
        <end position="12"/>
    </location>
</feature>
<gene>
    <name evidence="9" type="ORF">BJ684DRAFT_7217</name>
</gene>
<dbReference type="InterPro" id="IPR002015">
    <property type="entry name" value="Proteasome/cyclosome_rpt"/>
</dbReference>
<dbReference type="GO" id="GO:0043161">
    <property type="term" value="P:proteasome-mediated ubiquitin-dependent protein catabolic process"/>
    <property type="evidence" value="ECO:0007669"/>
    <property type="project" value="TreeGrafter"/>
</dbReference>
<evidence type="ECO:0000256" key="6">
    <source>
        <dbReference type="SAM" id="MobiDB-lite"/>
    </source>
</evidence>
<feature type="domain" description="RPN1 N-terminal" evidence="7">
    <location>
        <begin position="63"/>
        <end position="378"/>
    </location>
</feature>
<protein>
    <recommendedName>
        <fullName evidence="5">26S proteasome regulatory subunit RPN1</fullName>
    </recommendedName>
</protein>
<feature type="domain" description="26S proteasome non-ATPase regulatory subunit RPN1 C-terminal" evidence="8">
    <location>
        <begin position="868"/>
        <end position="921"/>
    </location>
</feature>
<evidence type="ECO:0000256" key="5">
    <source>
        <dbReference type="PIRNR" id="PIRNR015965"/>
    </source>
</evidence>
<dbReference type="Pfam" id="PF17781">
    <property type="entry name" value="RPN1_RPN2_N"/>
    <property type="match status" value="1"/>
</dbReference>
<dbReference type="PIRSF" id="PIRSF015965">
    <property type="entry name" value="26S_Psome_Rpn1"/>
    <property type="match status" value="1"/>
</dbReference>
<name>A0A4P9Y863_9FUNG</name>
<dbReference type="GO" id="GO:0030234">
    <property type="term" value="F:enzyme regulator activity"/>
    <property type="evidence" value="ECO:0007669"/>
    <property type="project" value="UniProtKB-UniRule"/>
</dbReference>
<comment type="similarity">
    <text evidence="1 5">Belongs to the proteasome subunit S2 family.</text>
</comment>
<dbReference type="InterPro" id="IPR016024">
    <property type="entry name" value="ARM-type_fold"/>
</dbReference>
<sequence>MVARKDQPEPADKSTGASSSSDSKNNDKSKDNSSFPAKNQGKKDKNAESSDLSEEDEQLKGELEMLVERLSEPDTSLYAPSLEALRSLIRTSTSSMTSVPKPLKFLRPHYGRLRRQHGTWASGSDRQALADILSDRDITMEDSEEDLGPVIRESLRYRFLGTQEDPGSWGHEYVRHLAAEIGQQYAEREGQEYQTEKLLELALVLVPYFLQHNAEPEAVDLLLELEAIDRIVPHVDKDNFERVCLYILGCVHYLPFPEDTECLRTAHRIYRSQDRYFDAMKISIRLDYPKMIREDWDACKDSKLRVQMAFLLARQRLQLPSASEGMEEGATEQEGGEGEAVEQALAGTNLSRHYVALAKELDVFTGKKPEDIYKTHLENVRPGWGGTGGAEGTGVDSARQNLASSIVNGFLNAGYGNDPLIAAAGNDNAWIYRNKDMGMMSATASVGLIHLWNLDQGLEALDTYLYSTEDSVKAGAFLALGLLNSGIQSEEDPALALLGDSLSQEGIPAMTRVASIAGLGLAYAGTRKEEVLDLLLPILGDSGVSLEITAFTALSLGQIFAGSAHGEVASSILQVLLELEEAKMYGRFLALGLALLYLGKQEEAETTVETLRAFKHPLAGVTRVLVDVCAYAGTGNVLKVQEMLHICTDHIADSQIPRSDRPQAVAVLGIALLAMGEEVSGEMSVRAFNHLMHYGEPVIRRSVPLALGILHASNPRAHTLDTLSKYSHDSDLHVAVNAIFAMGLVGAGSNHARLAQMLRGLAAYYHKDPDCLFMVRISQGLLHMAKGTCSLGPYYSNREIMSPAAIAGLLSTVISFLDGDNLILGKNYHWMLYQLVSAIHPRFLITLDEETLEPKPVTVRVGQAVDTVGQAGKPKSITGFQTHTTPVLLGHSERAELGTNEYLPLSSNLEGFVLLRKNPEYFEEDEDQ</sequence>
<dbReference type="InterPro" id="IPR011989">
    <property type="entry name" value="ARM-like"/>
</dbReference>
<dbReference type="GO" id="GO:0034515">
    <property type="term" value="C:proteasome storage granule"/>
    <property type="evidence" value="ECO:0007669"/>
    <property type="project" value="TreeGrafter"/>
</dbReference>
<evidence type="ECO:0000256" key="2">
    <source>
        <dbReference type="ARBA" id="ARBA00022737"/>
    </source>
</evidence>
<dbReference type="PANTHER" id="PTHR10943">
    <property type="entry name" value="26S PROTEASOME NON-ATPASE REGULATORY SUBUNIT"/>
    <property type="match status" value="1"/>
</dbReference>
<accession>A0A4P9Y863</accession>
<evidence type="ECO:0000259" key="8">
    <source>
        <dbReference type="Pfam" id="PF18051"/>
    </source>
</evidence>
<dbReference type="GO" id="GO:0042176">
    <property type="term" value="P:regulation of protein catabolic process"/>
    <property type="evidence" value="ECO:0007669"/>
    <property type="project" value="InterPro"/>
</dbReference>
<dbReference type="Gene3D" id="1.25.10.10">
    <property type="entry name" value="Leucine-rich Repeat Variant"/>
    <property type="match status" value="1"/>
</dbReference>
<dbReference type="InterPro" id="IPR041433">
    <property type="entry name" value="RPN1_C"/>
</dbReference>
<dbReference type="GO" id="GO:0005634">
    <property type="term" value="C:nucleus"/>
    <property type="evidence" value="ECO:0007669"/>
    <property type="project" value="TreeGrafter"/>
</dbReference>
<proteinExistence type="inferred from homology"/>
<dbReference type="Proteomes" id="UP000267251">
    <property type="component" value="Unassembled WGS sequence"/>
</dbReference>
<evidence type="ECO:0000313" key="10">
    <source>
        <dbReference type="Proteomes" id="UP000267251"/>
    </source>
</evidence>
<dbReference type="InterPro" id="IPR040892">
    <property type="entry name" value="RPN1_N"/>
</dbReference>
<dbReference type="AlphaFoldDB" id="A0A4P9Y863"/>
<keyword evidence="10" id="KW-1185">Reference proteome</keyword>
<dbReference type="EMBL" id="KZ987742">
    <property type="protein sequence ID" value="RKP15298.1"/>
    <property type="molecule type" value="Genomic_DNA"/>
</dbReference>
<evidence type="ECO:0000259" key="7">
    <source>
        <dbReference type="Pfam" id="PF17781"/>
    </source>
</evidence>
<organism evidence="9 10">
    <name type="scientific">Piptocephalis cylindrospora</name>
    <dbReference type="NCBI Taxonomy" id="1907219"/>
    <lineage>
        <taxon>Eukaryota</taxon>
        <taxon>Fungi</taxon>
        <taxon>Fungi incertae sedis</taxon>
        <taxon>Zoopagomycota</taxon>
        <taxon>Zoopagomycotina</taxon>
        <taxon>Zoopagomycetes</taxon>
        <taxon>Zoopagales</taxon>
        <taxon>Piptocephalidaceae</taxon>
        <taxon>Piptocephalis</taxon>
    </lineage>
</organism>
<evidence type="ECO:0000256" key="4">
    <source>
        <dbReference type="ARBA" id="ARBA00057191"/>
    </source>
</evidence>
<keyword evidence="2" id="KW-0677">Repeat</keyword>
<keyword evidence="3 5" id="KW-0647">Proteasome</keyword>
<dbReference type="PANTHER" id="PTHR10943:SF1">
    <property type="entry name" value="26S PROTEASOME NON-ATPASE REGULATORY SUBUNIT 2"/>
    <property type="match status" value="1"/>
</dbReference>